<reference evidence="1 2" key="1">
    <citation type="submission" date="2016-07" db="EMBL/GenBank/DDBJ databases">
        <title>Complete genome sequence of the Lentzea guizhouensis DHS C013.</title>
        <authorList>
            <person name="Cao C."/>
        </authorList>
    </citation>
    <scope>NUCLEOTIDE SEQUENCE [LARGE SCALE GENOMIC DNA]</scope>
    <source>
        <strain evidence="1 2">DHS C013</strain>
    </source>
</reference>
<organism evidence="1 2">
    <name type="scientific">Lentzea guizhouensis</name>
    <dbReference type="NCBI Taxonomy" id="1586287"/>
    <lineage>
        <taxon>Bacteria</taxon>
        <taxon>Bacillati</taxon>
        <taxon>Actinomycetota</taxon>
        <taxon>Actinomycetes</taxon>
        <taxon>Pseudonocardiales</taxon>
        <taxon>Pseudonocardiaceae</taxon>
        <taxon>Lentzea</taxon>
    </lineage>
</organism>
<accession>A0A1B2HKQ0</accession>
<dbReference type="Proteomes" id="UP000093053">
    <property type="component" value="Chromosome"/>
</dbReference>
<protein>
    <submittedName>
        <fullName evidence="1">Uncharacterized protein</fullName>
    </submittedName>
</protein>
<dbReference type="AlphaFoldDB" id="A0A1B2HKQ0"/>
<proteinExistence type="predicted"/>
<gene>
    <name evidence="1" type="ORF">BBK82_21730</name>
</gene>
<name>A0A1B2HKQ0_9PSEU</name>
<dbReference type="EMBL" id="CP016793">
    <property type="protein sequence ID" value="ANZ38294.1"/>
    <property type="molecule type" value="Genomic_DNA"/>
</dbReference>
<keyword evidence="2" id="KW-1185">Reference proteome</keyword>
<dbReference type="STRING" id="1586287.BBK82_21730"/>
<evidence type="ECO:0000313" key="1">
    <source>
        <dbReference type="EMBL" id="ANZ38294.1"/>
    </source>
</evidence>
<dbReference type="KEGG" id="led:BBK82_21730"/>
<sequence>MQVVDDLVALVAANLVSLRKNLGVRNRDLDTRLDPEFCELFDASGDDVITLRRKLVGYLEELVARLPAELRTAARHGLNVTEDAADINLTDRIDLLAKILVCDARTARRRIDKAFEAIAEHAVTGSGQLSGTGYGGNGWYIDSFDVVLRLDQETPVAYERRRIMVTAETLDEISTSVDVPREPGQGNRVGLQTDLWFGGLFAGQLRESTTNFQTVVRLPKRLHRNERHTLGLIHRIPPGQRMAPRYVYVPYRDCRRLSVIVRFAPDRRPHLVWRHDGVPHSVVADAVPSSKLLPVDLANEVRADFTNLVGGLSYGVQWEFA</sequence>
<evidence type="ECO:0000313" key="2">
    <source>
        <dbReference type="Proteomes" id="UP000093053"/>
    </source>
</evidence>